<feature type="chain" id="PRO_5012040776" description="Transferrin-binding protein B C-lobe/N-lobe beta barrel domain-containing protein" evidence="1">
    <location>
        <begin position="23"/>
        <end position="194"/>
    </location>
</feature>
<comment type="caution">
    <text evidence="2">The sequence shown here is derived from an EMBL/GenBank/DDBJ whole genome shotgun (WGS) entry which is preliminary data.</text>
</comment>
<evidence type="ECO:0000313" key="3">
    <source>
        <dbReference type="Proteomes" id="UP000216339"/>
    </source>
</evidence>
<keyword evidence="1" id="KW-0732">Signal</keyword>
<evidence type="ECO:0008006" key="4">
    <source>
        <dbReference type="Google" id="ProtNLM"/>
    </source>
</evidence>
<dbReference type="RefSeq" id="WP_095509852.1">
    <property type="nucleotide sequence ID" value="NZ_MQWD01000001.1"/>
</dbReference>
<sequence length="194" mass="19832">MRSLPPTALALLLALAACDSSAPQDGPLVANTFSVQVGDGEPVVRTEAHFGSYVSATTGATVAMVLGTRPVGSLASITAPVVGFAYDGASVSVGSYDLAAVNPSGDPPEGMFIGVYIDPAEYVSGQIGRSGFYYTGEGTITFDEVDATHARGSFSMRAVELGDGFAASEAAVEVSGEFHAVHTDAFGNEDAIWN</sequence>
<dbReference type="AlphaFoldDB" id="A0A271IZR9"/>
<dbReference type="OrthoDB" id="9847264at2"/>
<reference evidence="2 3" key="1">
    <citation type="submission" date="2016-11" db="EMBL/GenBank/DDBJ databases">
        <title>Study of marine rhodopsin-containing bacteria.</title>
        <authorList>
            <person name="Yoshizawa S."/>
            <person name="Kumagai Y."/>
            <person name="Kogure K."/>
        </authorList>
    </citation>
    <scope>NUCLEOTIDE SEQUENCE [LARGE SCALE GENOMIC DNA]</scope>
    <source>
        <strain evidence="2 3">SAORIC-28</strain>
    </source>
</reference>
<dbReference type="PROSITE" id="PS51257">
    <property type="entry name" value="PROKAR_LIPOPROTEIN"/>
    <property type="match status" value="1"/>
</dbReference>
<dbReference type="Proteomes" id="UP000216339">
    <property type="component" value="Unassembled WGS sequence"/>
</dbReference>
<dbReference type="EMBL" id="MQWD01000001">
    <property type="protein sequence ID" value="PAP76205.1"/>
    <property type="molecule type" value="Genomic_DNA"/>
</dbReference>
<protein>
    <recommendedName>
        <fullName evidence="4">Transferrin-binding protein B C-lobe/N-lobe beta barrel domain-containing protein</fullName>
    </recommendedName>
</protein>
<evidence type="ECO:0000256" key="1">
    <source>
        <dbReference type="SAM" id="SignalP"/>
    </source>
</evidence>
<feature type="signal peptide" evidence="1">
    <location>
        <begin position="1"/>
        <end position="22"/>
    </location>
</feature>
<name>A0A271IZR9_9BACT</name>
<accession>A0A271IZR9</accession>
<proteinExistence type="predicted"/>
<evidence type="ECO:0000313" key="2">
    <source>
        <dbReference type="EMBL" id="PAP76205.1"/>
    </source>
</evidence>
<keyword evidence="3" id="KW-1185">Reference proteome</keyword>
<organism evidence="2 3">
    <name type="scientific">Rubrivirga marina</name>
    <dbReference type="NCBI Taxonomy" id="1196024"/>
    <lineage>
        <taxon>Bacteria</taxon>
        <taxon>Pseudomonadati</taxon>
        <taxon>Rhodothermota</taxon>
        <taxon>Rhodothermia</taxon>
        <taxon>Rhodothermales</taxon>
        <taxon>Rubricoccaceae</taxon>
        <taxon>Rubrivirga</taxon>
    </lineage>
</organism>
<gene>
    <name evidence="2" type="ORF">BSZ37_06980</name>
</gene>